<reference evidence="6" key="1">
    <citation type="journal article" date="2014" name="Front. Microbiol.">
        <title>High frequency of phylogenetically diverse reductive dehalogenase-homologous genes in deep subseafloor sedimentary metagenomes.</title>
        <authorList>
            <person name="Kawai M."/>
            <person name="Futagami T."/>
            <person name="Toyoda A."/>
            <person name="Takaki Y."/>
            <person name="Nishi S."/>
            <person name="Hori S."/>
            <person name="Arai W."/>
            <person name="Tsubouchi T."/>
            <person name="Morono Y."/>
            <person name="Uchiyama I."/>
            <person name="Ito T."/>
            <person name="Fujiyama A."/>
            <person name="Inagaki F."/>
            <person name="Takami H."/>
        </authorList>
    </citation>
    <scope>NUCLEOTIDE SEQUENCE</scope>
    <source>
        <strain evidence="6">Expedition CK06-06</strain>
    </source>
</reference>
<dbReference type="EMBL" id="BART01028513">
    <property type="protein sequence ID" value="GAG90814.1"/>
    <property type="molecule type" value="Genomic_DNA"/>
</dbReference>
<dbReference type="PANTHER" id="PTHR43479:SF11">
    <property type="entry name" value="ACREF_ENVCD OPERON REPRESSOR-RELATED"/>
    <property type="match status" value="1"/>
</dbReference>
<feature type="domain" description="HTH tetR-type" evidence="5">
    <location>
        <begin position="8"/>
        <end position="68"/>
    </location>
</feature>
<evidence type="ECO:0000256" key="1">
    <source>
        <dbReference type="ARBA" id="ARBA00022491"/>
    </source>
</evidence>
<dbReference type="Gene3D" id="1.10.357.10">
    <property type="entry name" value="Tetracycline Repressor, domain 2"/>
    <property type="match status" value="1"/>
</dbReference>
<name>X1B514_9ZZZZ</name>
<evidence type="ECO:0000313" key="6">
    <source>
        <dbReference type="EMBL" id="GAG90814.1"/>
    </source>
</evidence>
<keyword evidence="1" id="KW-0678">Repressor</keyword>
<dbReference type="Pfam" id="PF13977">
    <property type="entry name" value="TetR_C_6"/>
    <property type="match status" value="1"/>
</dbReference>
<dbReference type="InterPro" id="IPR036271">
    <property type="entry name" value="Tet_transcr_reg_TetR-rel_C_sf"/>
</dbReference>
<keyword evidence="3" id="KW-0238">DNA-binding</keyword>
<keyword evidence="2" id="KW-0805">Transcription regulation</keyword>
<dbReference type="Pfam" id="PF00440">
    <property type="entry name" value="TetR_N"/>
    <property type="match status" value="1"/>
</dbReference>
<organism evidence="6">
    <name type="scientific">marine sediment metagenome</name>
    <dbReference type="NCBI Taxonomy" id="412755"/>
    <lineage>
        <taxon>unclassified sequences</taxon>
        <taxon>metagenomes</taxon>
        <taxon>ecological metagenomes</taxon>
    </lineage>
</organism>
<accession>X1B514</accession>
<dbReference type="Gene3D" id="1.10.10.60">
    <property type="entry name" value="Homeodomain-like"/>
    <property type="match status" value="1"/>
</dbReference>
<protein>
    <recommendedName>
        <fullName evidence="5">HTH tetR-type domain-containing protein</fullName>
    </recommendedName>
</protein>
<comment type="caution">
    <text evidence="6">The sequence shown here is derived from an EMBL/GenBank/DDBJ whole genome shotgun (WGS) entry which is preliminary data.</text>
</comment>
<evidence type="ECO:0000256" key="2">
    <source>
        <dbReference type="ARBA" id="ARBA00023015"/>
    </source>
</evidence>
<evidence type="ECO:0000256" key="3">
    <source>
        <dbReference type="ARBA" id="ARBA00023125"/>
    </source>
</evidence>
<dbReference type="InterPro" id="IPR039538">
    <property type="entry name" value="BetI_C"/>
</dbReference>
<sequence length="202" mass="22906">MPKKINKEEKKANILEASIRVFAKKGVTKTKMSDIAEAADIGKGTIYEYFRSKDEIFVASFHFFLENVDSVISQRLYRISDPQEKLLAYSSAWAEIFVSTNLEYATIVLDFWAESIRNNQEAIALDLVKIYDENRKMVKSLLEDCITKDKTSSLDTKLAASILIGSLEGLFIQWILDRSAFDFKEAAKLSTKIIIDGLKKGD</sequence>
<dbReference type="InterPro" id="IPR009057">
    <property type="entry name" value="Homeodomain-like_sf"/>
</dbReference>
<dbReference type="SUPFAM" id="SSF46689">
    <property type="entry name" value="Homeodomain-like"/>
    <property type="match status" value="1"/>
</dbReference>
<gene>
    <name evidence="6" type="ORF">S01H4_50247</name>
</gene>
<dbReference type="SUPFAM" id="SSF48498">
    <property type="entry name" value="Tetracyclin repressor-like, C-terminal domain"/>
    <property type="match status" value="1"/>
</dbReference>
<dbReference type="PRINTS" id="PR00455">
    <property type="entry name" value="HTHTETR"/>
</dbReference>
<dbReference type="AlphaFoldDB" id="X1B514"/>
<keyword evidence="4" id="KW-0804">Transcription</keyword>
<dbReference type="GO" id="GO:0003677">
    <property type="term" value="F:DNA binding"/>
    <property type="evidence" value="ECO:0007669"/>
    <property type="project" value="UniProtKB-KW"/>
</dbReference>
<dbReference type="PANTHER" id="PTHR43479">
    <property type="entry name" value="ACREF/ENVCD OPERON REPRESSOR-RELATED"/>
    <property type="match status" value="1"/>
</dbReference>
<proteinExistence type="predicted"/>
<evidence type="ECO:0000259" key="5">
    <source>
        <dbReference type="PROSITE" id="PS50977"/>
    </source>
</evidence>
<dbReference type="InterPro" id="IPR050624">
    <property type="entry name" value="HTH-type_Tx_Regulator"/>
</dbReference>
<dbReference type="PROSITE" id="PS50977">
    <property type="entry name" value="HTH_TETR_2"/>
    <property type="match status" value="1"/>
</dbReference>
<dbReference type="InterPro" id="IPR001647">
    <property type="entry name" value="HTH_TetR"/>
</dbReference>
<evidence type="ECO:0000256" key="4">
    <source>
        <dbReference type="ARBA" id="ARBA00023163"/>
    </source>
</evidence>